<keyword evidence="2" id="KW-1185">Reference proteome</keyword>
<evidence type="ECO:0000313" key="1">
    <source>
        <dbReference type="EMBL" id="MXP40051.1"/>
    </source>
</evidence>
<protein>
    <recommendedName>
        <fullName evidence="3">Terminase</fullName>
    </recommendedName>
</protein>
<dbReference type="Proteomes" id="UP000469159">
    <property type="component" value="Unassembled WGS sequence"/>
</dbReference>
<name>A0A6I4UM00_9SPHN</name>
<sequence length="161" mass="17755">MSEPRKKAGTGARDWQRRFLAALAETSNVARAAKAAGVATSTVYDARRKSGEFRRRWQSALCEGYDNLEMELLGRLREGEIKRAASARTGVRTFDNATAFRLLSVHREAVEKERAGRANVTAAEVRASIERKVAALKARVLARQEAEQLEAEAEGRGSHGE</sequence>
<dbReference type="RefSeq" id="WP_160744925.1">
    <property type="nucleotide sequence ID" value="NZ_WTYK01000001.1"/>
</dbReference>
<accession>A0A6I4UM00</accession>
<evidence type="ECO:0000313" key="2">
    <source>
        <dbReference type="Proteomes" id="UP000469159"/>
    </source>
</evidence>
<dbReference type="AlphaFoldDB" id="A0A6I4UM00"/>
<organism evidence="1 2">
    <name type="scientific">Croceibacterium soli</name>
    <dbReference type="NCBI Taxonomy" id="1739690"/>
    <lineage>
        <taxon>Bacteria</taxon>
        <taxon>Pseudomonadati</taxon>
        <taxon>Pseudomonadota</taxon>
        <taxon>Alphaproteobacteria</taxon>
        <taxon>Sphingomonadales</taxon>
        <taxon>Erythrobacteraceae</taxon>
        <taxon>Croceibacterium</taxon>
    </lineage>
</organism>
<reference evidence="1 2" key="1">
    <citation type="submission" date="2019-12" db="EMBL/GenBank/DDBJ databases">
        <title>Genomic-based taxomic classification of the family Erythrobacteraceae.</title>
        <authorList>
            <person name="Xu L."/>
        </authorList>
    </citation>
    <scope>NUCLEOTIDE SEQUENCE [LARGE SCALE GENOMIC DNA]</scope>
    <source>
        <strain evidence="1 2">MCCC 1K02066</strain>
    </source>
</reference>
<evidence type="ECO:0008006" key="3">
    <source>
        <dbReference type="Google" id="ProtNLM"/>
    </source>
</evidence>
<comment type="caution">
    <text evidence="1">The sequence shown here is derived from an EMBL/GenBank/DDBJ whole genome shotgun (WGS) entry which is preliminary data.</text>
</comment>
<proteinExistence type="predicted"/>
<gene>
    <name evidence="1" type="ORF">GRI75_00140</name>
</gene>
<dbReference type="EMBL" id="WTYK01000001">
    <property type="protein sequence ID" value="MXP40051.1"/>
    <property type="molecule type" value="Genomic_DNA"/>
</dbReference>
<dbReference type="OrthoDB" id="8480631at2"/>